<dbReference type="InParanoid" id="A0A078AN55"/>
<evidence type="ECO:0000256" key="1">
    <source>
        <dbReference type="SAM" id="Coils"/>
    </source>
</evidence>
<evidence type="ECO:0000313" key="3">
    <source>
        <dbReference type="Proteomes" id="UP000039865"/>
    </source>
</evidence>
<proteinExistence type="predicted"/>
<dbReference type="EMBL" id="CCKQ01011784">
    <property type="protein sequence ID" value="CDW83356.1"/>
    <property type="molecule type" value="Genomic_DNA"/>
</dbReference>
<keyword evidence="3" id="KW-1185">Reference proteome</keyword>
<dbReference type="Proteomes" id="UP000039865">
    <property type="component" value="Unassembled WGS sequence"/>
</dbReference>
<accession>A0A078AN55</accession>
<dbReference type="AlphaFoldDB" id="A0A078AN55"/>
<protein>
    <submittedName>
        <fullName evidence="2">Uncharacterized protein</fullName>
    </submittedName>
</protein>
<dbReference type="OMA" id="ARIDFEY"/>
<sequence>MNQQQKIIKKKQKLMSSFIKVKNKEYFIEFLYIVYQNEIQKQKILLLEQEKNELIYQLDQFQGILVFFYYIGFEQENIKYQELVEKFEEQSRLKEDEFQRVKEQIKLKFQENESVIVDLRNQLKEEKDIRYGESTKFTQEIERFQQRLQGWEIDCERLENLKRNNEVLIQQMRDEHKQKEGLLKDEIDRLKRSDFNNQSRIDITLKEKEKFKEEFIELERLVQNQLKNGQQDFSSIQKQLEDTQLALHKEKNTSAQLKDGLEKSMERLLHEKNLLAQDYRELKTQLQQHNELIRRQELNVKDLLLLKDDQQSIIDKLCQEKEDLEREVSRTAMLLKEMTDAQQITCSKFSEFQRDIKNLIAENKQLKEQINKIQQERHRKHHQQNQDYIQDHYLQKQREILMQQQNKLGSNPQNNNSSGQPNNQEKFYEPAIKHQNQAYMNDFERQKARIDFEYRKNFQN</sequence>
<name>A0A078AN55_STYLE</name>
<keyword evidence="1" id="KW-0175">Coiled coil</keyword>
<organism evidence="2 3">
    <name type="scientific">Stylonychia lemnae</name>
    <name type="common">Ciliate</name>
    <dbReference type="NCBI Taxonomy" id="5949"/>
    <lineage>
        <taxon>Eukaryota</taxon>
        <taxon>Sar</taxon>
        <taxon>Alveolata</taxon>
        <taxon>Ciliophora</taxon>
        <taxon>Intramacronucleata</taxon>
        <taxon>Spirotrichea</taxon>
        <taxon>Stichotrichia</taxon>
        <taxon>Sporadotrichida</taxon>
        <taxon>Oxytrichidae</taxon>
        <taxon>Stylonychinae</taxon>
        <taxon>Stylonychia</taxon>
    </lineage>
</organism>
<gene>
    <name evidence="2" type="primary">Contig15510.g16528</name>
    <name evidence="2" type="ORF">STYLEM_12400</name>
</gene>
<feature type="coiled-coil region" evidence="1">
    <location>
        <begin position="258"/>
        <end position="386"/>
    </location>
</feature>
<reference evidence="2 3" key="1">
    <citation type="submission" date="2014-06" db="EMBL/GenBank/DDBJ databases">
        <authorList>
            <person name="Swart Estienne"/>
        </authorList>
    </citation>
    <scope>NUCLEOTIDE SEQUENCE [LARGE SCALE GENOMIC DNA]</scope>
    <source>
        <strain evidence="2 3">130c</strain>
    </source>
</reference>
<feature type="coiled-coil region" evidence="1">
    <location>
        <begin position="141"/>
        <end position="228"/>
    </location>
</feature>
<evidence type="ECO:0000313" key="2">
    <source>
        <dbReference type="EMBL" id="CDW83356.1"/>
    </source>
</evidence>